<dbReference type="SUPFAM" id="SSF82282">
    <property type="entry name" value="Homocysteine S-methyltransferase"/>
    <property type="match status" value="1"/>
</dbReference>
<dbReference type="InterPro" id="IPR003726">
    <property type="entry name" value="HCY_dom"/>
</dbReference>
<dbReference type="RefSeq" id="WP_002607614.1">
    <property type="nucleotide sequence ID" value="NZ_BAAACC010000015.1"/>
</dbReference>
<evidence type="ECO:0000256" key="2">
    <source>
        <dbReference type="ARBA" id="ARBA00022679"/>
    </source>
</evidence>
<dbReference type="PANTHER" id="PTHR11103:SF18">
    <property type="entry name" value="SLR1189 PROTEIN"/>
    <property type="match status" value="1"/>
</dbReference>
<keyword evidence="3" id="KW-0862">Zinc</keyword>
<dbReference type="InterPro" id="IPR036589">
    <property type="entry name" value="HCY_dom_sf"/>
</dbReference>
<feature type="binding site" evidence="3">
    <location>
        <position position="198"/>
    </location>
    <ligand>
        <name>Zn(2+)</name>
        <dbReference type="ChEBI" id="CHEBI:29105"/>
    </ligand>
</feature>
<evidence type="ECO:0000256" key="3">
    <source>
        <dbReference type="PROSITE-ProRule" id="PRU00333"/>
    </source>
</evidence>
<dbReference type="GO" id="GO:0032259">
    <property type="term" value="P:methylation"/>
    <property type="evidence" value="ECO:0007669"/>
    <property type="project" value="UniProtKB-KW"/>
</dbReference>
<evidence type="ECO:0000313" key="6">
    <source>
        <dbReference type="Proteomes" id="UP000503330"/>
    </source>
</evidence>
<keyword evidence="2 3" id="KW-0808">Transferase</keyword>
<keyword evidence="1 3" id="KW-0489">Methyltransferase</keyword>
<name>A0AAP9MGM8_CLOIN</name>
<sequence length="316" mass="35601">MITELLKEQGYFLFDGAFGTYYAQKYEDDQEPCELANLNHPERVAAIHQEYIEAGADAIKTNTFSANEQHLECSWDMIQRILQEGYHIARDAAQGRARVFADIGPIMEQKNVSVAAQYQRIADVFLEEGADCFLFETFLNTHELRLVTSYIKERCPHACIVVSFAVTADGYSRQGIAMNRLLQDCLEDDDVDACGLNCVCGPMHMKRLLDSIDRTIKPILIMPNAGYPTILANRTYFRDSSSYFAGEMKQIWQKGAKLLGGCCGTTPVYIQKLKEALMVQDGVQKTTQPSQALKKSYRRTAIRCAESCRSISPSLR</sequence>
<dbReference type="GO" id="GO:0046872">
    <property type="term" value="F:metal ion binding"/>
    <property type="evidence" value="ECO:0007669"/>
    <property type="project" value="UniProtKB-KW"/>
</dbReference>
<dbReference type="PROSITE" id="PS50970">
    <property type="entry name" value="HCY"/>
    <property type="match status" value="1"/>
</dbReference>
<dbReference type="AlphaFoldDB" id="A0AAP9MGM8"/>
<evidence type="ECO:0000256" key="1">
    <source>
        <dbReference type="ARBA" id="ARBA00022603"/>
    </source>
</evidence>
<proteinExistence type="predicted"/>
<gene>
    <name evidence="5" type="ORF">G4D54_17695</name>
</gene>
<dbReference type="Proteomes" id="UP000503330">
    <property type="component" value="Chromosome"/>
</dbReference>
<feature type="domain" description="Hcy-binding" evidence="4">
    <location>
        <begin position="1"/>
        <end position="277"/>
    </location>
</feature>
<dbReference type="GO" id="GO:0008168">
    <property type="term" value="F:methyltransferase activity"/>
    <property type="evidence" value="ECO:0007669"/>
    <property type="project" value="UniProtKB-UniRule"/>
</dbReference>
<dbReference type="Gene3D" id="3.20.20.330">
    <property type="entry name" value="Homocysteine-binding-like domain"/>
    <property type="match status" value="1"/>
</dbReference>
<feature type="binding site" evidence="3">
    <location>
        <position position="262"/>
    </location>
    <ligand>
        <name>Zn(2+)</name>
        <dbReference type="ChEBI" id="CHEBI:29105"/>
    </ligand>
</feature>
<evidence type="ECO:0000313" key="5">
    <source>
        <dbReference type="EMBL" id="QJA04145.1"/>
    </source>
</evidence>
<dbReference type="Pfam" id="PF02574">
    <property type="entry name" value="S-methyl_trans"/>
    <property type="match status" value="1"/>
</dbReference>
<protein>
    <recommendedName>
        <fullName evidence="4">Hcy-binding domain-containing protein</fullName>
    </recommendedName>
</protein>
<dbReference type="PANTHER" id="PTHR11103">
    <property type="entry name" value="SLR1189 PROTEIN"/>
    <property type="match status" value="1"/>
</dbReference>
<dbReference type="GeneID" id="69256741"/>
<keyword evidence="3" id="KW-0479">Metal-binding</keyword>
<evidence type="ECO:0000259" key="4">
    <source>
        <dbReference type="PROSITE" id="PS50970"/>
    </source>
</evidence>
<organism evidence="5 6">
    <name type="scientific">Clostridium innocuum</name>
    <dbReference type="NCBI Taxonomy" id="1522"/>
    <lineage>
        <taxon>Bacteria</taxon>
        <taxon>Bacillati</taxon>
        <taxon>Bacillota</taxon>
        <taxon>Clostridia</taxon>
        <taxon>Eubacteriales</taxon>
        <taxon>Clostridiaceae</taxon>
        <taxon>Clostridium</taxon>
    </lineage>
</organism>
<comment type="cofactor">
    <cofactor evidence="3">
        <name>Zn(2+)</name>
        <dbReference type="ChEBI" id="CHEBI:29105"/>
    </cofactor>
</comment>
<feature type="binding site" evidence="3">
    <location>
        <position position="263"/>
    </location>
    <ligand>
        <name>Zn(2+)</name>
        <dbReference type="ChEBI" id="CHEBI:29105"/>
    </ligand>
</feature>
<accession>A0AAP9MGM8</accession>
<reference evidence="5 6" key="1">
    <citation type="submission" date="2020-02" db="EMBL/GenBank/DDBJ databases">
        <authorList>
            <person name="Kociolek L.K."/>
            <person name="Ozer E.A."/>
        </authorList>
    </citation>
    <scope>NUCLEOTIDE SEQUENCE [LARGE SCALE GENOMIC DNA]</scope>
    <source>
        <strain evidence="5 6">ATCC 14501</strain>
    </source>
</reference>
<dbReference type="EMBL" id="CP048838">
    <property type="protein sequence ID" value="QJA04145.1"/>
    <property type="molecule type" value="Genomic_DNA"/>
</dbReference>